<evidence type="ECO:0000256" key="1">
    <source>
        <dbReference type="SAM" id="MobiDB-lite"/>
    </source>
</evidence>
<gene>
    <name evidence="2" type="ORF">D3875_03540</name>
</gene>
<dbReference type="Proteomes" id="UP000286287">
    <property type="component" value="Unassembled WGS sequence"/>
</dbReference>
<dbReference type="AlphaFoldDB" id="A0A418VEV7"/>
<feature type="compositionally biased region" description="Basic and acidic residues" evidence="1">
    <location>
        <begin position="59"/>
        <end position="73"/>
    </location>
</feature>
<feature type="compositionally biased region" description="Basic and acidic residues" evidence="1">
    <location>
        <begin position="134"/>
        <end position="151"/>
    </location>
</feature>
<evidence type="ECO:0000313" key="3">
    <source>
        <dbReference type="Proteomes" id="UP000286287"/>
    </source>
</evidence>
<comment type="caution">
    <text evidence="2">The sequence shown here is derived from an EMBL/GenBank/DDBJ whole genome shotgun (WGS) entry which is preliminary data.</text>
</comment>
<reference evidence="2 3" key="1">
    <citation type="submission" date="2018-09" db="EMBL/GenBank/DDBJ databases">
        <authorList>
            <person name="Zhu H."/>
        </authorList>
    </citation>
    <scope>NUCLEOTIDE SEQUENCE [LARGE SCALE GENOMIC DNA]</scope>
    <source>
        <strain evidence="2 3">K2S05-167</strain>
    </source>
</reference>
<sequence length="423" mass="46079">MAKMIVVIGPDAEQNRQFAEQMKYPQAHELEASQDAATPPAESQAAERLPSPVRSQGFELERPQEAQQGRDLDLIPGNQPGGALDPREPEVRHVDVTPLEGGSGGGGNPLPGPAGQQQQRPGPQLEEPEDEVEEWKPPSHEFGHSATDDPRQMLLTEMNKDIKDFQSAWEYRTANAEQQAQPQPAPDAPHPQPGTDILARPDVAGQVQVTQEREPGSNTPAPNRETVIDAEFRPVDPDGPQGPMPSQRQPTHRYSETHVNAETPASPAQRQAAIEQARADIAADKTVVVTATKYSPEVKQLMEEARAQGHRVQVAVIGEQQQGQVNVRPEHLPHVPELSKDSHYVSVYAQNDAGKYNLHATNYNDQAKVTPGVAPEVGNQLARGIEAKGLHSNVAVQQVDGFKDSHPAATKMQAQPSRGMDYQ</sequence>
<dbReference type="EMBL" id="QYUJ01000009">
    <property type="protein sequence ID" value="RJF74627.1"/>
    <property type="molecule type" value="Genomic_DNA"/>
</dbReference>
<feature type="compositionally biased region" description="Basic and acidic residues" evidence="1">
    <location>
        <begin position="226"/>
        <end position="236"/>
    </location>
</feature>
<feature type="compositionally biased region" description="Basic and acidic residues" evidence="1">
    <location>
        <begin position="85"/>
        <end position="95"/>
    </location>
</feature>
<proteinExistence type="predicted"/>
<feature type="region of interest" description="Disordered" evidence="1">
    <location>
        <begin position="1"/>
        <end position="267"/>
    </location>
</feature>
<accession>A0A418VEV7</accession>
<name>A0A418VEV7_9DEIO</name>
<protein>
    <submittedName>
        <fullName evidence="2">Uncharacterized protein</fullName>
    </submittedName>
</protein>
<dbReference type="RefSeq" id="WP_119761222.1">
    <property type="nucleotide sequence ID" value="NZ_QYUJ01000009.1"/>
</dbReference>
<feature type="region of interest" description="Disordered" evidence="1">
    <location>
        <begin position="400"/>
        <end position="423"/>
    </location>
</feature>
<feature type="compositionally biased region" description="Low complexity" evidence="1">
    <location>
        <begin position="113"/>
        <end position="125"/>
    </location>
</feature>
<organism evidence="2 3">
    <name type="scientific">Deinococcus cavernae</name>
    <dbReference type="NCBI Taxonomy" id="2320857"/>
    <lineage>
        <taxon>Bacteria</taxon>
        <taxon>Thermotogati</taxon>
        <taxon>Deinococcota</taxon>
        <taxon>Deinococci</taxon>
        <taxon>Deinococcales</taxon>
        <taxon>Deinococcaceae</taxon>
        <taxon>Deinococcus</taxon>
    </lineage>
</organism>
<keyword evidence="3" id="KW-1185">Reference proteome</keyword>
<feature type="compositionally biased region" description="Pro residues" evidence="1">
    <location>
        <begin position="183"/>
        <end position="192"/>
    </location>
</feature>
<evidence type="ECO:0000313" key="2">
    <source>
        <dbReference type="EMBL" id="RJF74627.1"/>
    </source>
</evidence>